<gene>
    <name evidence="1" type="ORF">CLIB1444_01S03422</name>
</gene>
<name>A0ACA9Y052_9ASCO</name>
<evidence type="ECO:0000313" key="1">
    <source>
        <dbReference type="EMBL" id="CAH6718288.1"/>
    </source>
</evidence>
<proteinExistence type="predicted"/>
<keyword evidence="2" id="KW-1185">Reference proteome</keyword>
<dbReference type="EMBL" id="CALSDN010000001">
    <property type="protein sequence ID" value="CAH6718288.1"/>
    <property type="molecule type" value="Genomic_DNA"/>
</dbReference>
<reference evidence="1" key="1">
    <citation type="submission" date="2022-06" db="EMBL/GenBank/DDBJ databases">
        <authorList>
            <person name="Legras J.-L."/>
            <person name="Devillers H."/>
            <person name="Grondin C."/>
        </authorList>
    </citation>
    <scope>NUCLEOTIDE SEQUENCE</scope>
    <source>
        <strain evidence="1">CLIB 1444</strain>
    </source>
</reference>
<dbReference type="Proteomes" id="UP001152531">
    <property type="component" value="Unassembled WGS sequence"/>
</dbReference>
<evidence type="ECO:0000313" key="2">
    <source>
        <dbReference type="Proteomes" id="UP001152531"/>
    </source>
</evidence>
<sequence>MVMPEVSVQGKLKPGQPTQSWTFNNALLLLKSNDRNSLQSLDEFFLLHRSLMFNSNPFHQKNDKIKITKDTKEFTLHGVLYNGITPTNYEDSKLISEKLNLDQLECLRIICQTCKRNPVRKHSDFENHNTKLPDDRAVVMEQERLVLYASKILHERRLILECVLELMNKKLDSTSSSIQNLGKELFLSDKYINSIIETLKHCITNLNSEHSDFQSLMERENLLFISTCLRVLVEATFQNTNISHTTILNWFQFMHSNNFTNKLSPVISERESLALIDALCNIISIALLDVENIDCKIMNNGSLFKDINSIITNPSNLNAITMYGWLIIILRKSYIISETDDETFTKYVSLKDLEYSITFLSVKCKELNVFHEIDVVNNTLKFDNLYPAILSSIIIASMPLTTLTDEIASTIYNVMKNCPNVIIEKFFNNQATINAIIVARAKFPHLIIPFLKLASINGEFAFNEFKELKSYMYELPEFEFNQSSIIDDTNTELVKTTKLIDIYPPFEINKKLSLLMNYDTKAKILPSVRENFILATFLYRYNGFAFFGRVLQNLSNTFDANDNEKTTLIVSICELLTSILRDSDGQILDSLSAYTDNSDIVEVILRLLDQGLHSRSIKVSKTIIDLLYYLSPHISDRIWNYLSDSILLSDGGKEGFVSILFSAIEVVQGDYSFTISFIKLTEILAHDCLNLKPTTKIQTKSKVLSQCINHLILVFETFVHCKFNDSCQKMELGVLILDTFSNMLTMVYGLQKNDKSGGGKVSEVFIESAKNIIDSFLISKSDFSRTCYPLTVLIDSLEFDINLYELKDSTTYLYSSWIKGALEFTELIVSIRTSINYPPSTFETSIFSKLPILVKTYANHAELRKNILDLMTVLTSSSWPKDTRPSLLSHLGTNGTQILLQSLITDLDNDFDDYNIKVSIYDFVSAVMTGDQEGLSVSLLGVRDIVDNLTKEGSSKHDQSLIKVLKKNIKNIKYLPDSVALHLVDAMGLVINSWSSLHTLTEDDEFIDELINRIKIPVNEQPKLVDEYIENCYNLKLVSKIAEVLALYLFSSKNNKYIEKIGKFLTEFKKHMEGFFTIKSYHSKLHDDIEEQFSSHFKPFEVSDFKCSLVKRNRYGVSTIYNLTVMEGMFKFSPHWQQLKEKIIASSIELQYLSAQVDVAKSLSALITASVRKDSKVLNVDFIDFANHLLRTNIIEGLPAEFFQEIYNTRIQLAFFIIYNMYNLSTLRKDTKKSFELLKTCSELLKSDSMDFINNLTHSTGYYMSLLRIIYCTLVAVKDDKILLVEYFSIFRGLFELIVSKGTKVLIIEIQNEVYLSKTTRVESSKMSEKIDDIHLILSILKIFTEFKITINNQYELCEKIEETELIRSLLNLFSFAHLIEIDGEFIFAQLSLMFIQELMKFEIIARKLIDNGLFMVLTGSNISSTIKNGDINITTSPRYHKIWTNGILPIFVFTLSNLGPSILPDICLALGNFMKQIEYCIDSWSKDSSTIRISTATINETNQILILLQLLKSFDVTGFFGIKIDGEELNNIVDIPILPGLESEVKREDFMDHINNLLKHPKFLTSRILPSSNDEQRIIDAGGAPFDSFVNSVIEEISSLKEFV</sequence>
<comment type="caution">
    <text evidence="1">The sequence shown here is derived from an EMBL/GenBank/DDBJ whole genome shotgun (WGS) entry which is preliminary data.</text>
</comment>
<protein>
    <submittedName>
        <fullName evidence="1">Nucleoporin Nup188p</fullName>
    </submittedName>
</protein>
<organism evidence="1 2">
    <name type="scientific">[Candida] jaroonii</name>
    <dbReference type="NCBI Taxonomy" id="467808"/>
    <lineage>
        <taxon>Eukaryota</taxon>
        <taxon>Fungi</taxon>
        <taxon>Dikarya</taxon>
        <taxon>Ascomycota</taxon>
        <taxon>Saccharomycotina</taxon>
        <taxon>Pichiomycetes</taxon>
        <taxon>Debaryomycetaceae</taxon>
        <taxon>Yamadazyma</taxon>
    </lineage>
</organism>
<accession>A0ACA9Y052</accession>